<sequence length="837" mass="93085">MDFYIDDGFELSEVPMNISTLDDLHAASAHSPCNASADSPPNESALPTNDDLDVKKIVKCQQEKEFPFLPGTEPSPEVLATLSKCQAFAHFYEIPSVLEALELRQTSDEHSNDAWTPRVRPLLRTVAVAGLKTLLLGRGSVWTTASLGSALTDDGGSALPVKQMLVHHETRPSPRRYLVLLQEGGALTILSFPALHVVSRYTSVQSVDSADEGLTGRPTLHIIKCSGERMQWLPYLSDASEVESSQPPPPAAKLKVEKILQSKLHASLERLCRLETSCRQRETFISRHSAALRSVLAGVRPSHTQVARREEPGELCRVVTVRSKLLHNDAFIICVALTNASNKLMLCDLELILSLRSENKDEINSKGCNRRSYLDYKTAVYKSVVRPTKHRHTDSSDRNKNSRGKIGDENLEKSQGASNTCIERLSPCLLRPKKQAYVIGICRLPSFSSGRCLQFTGVVQFKTKPLSLQVNKSNSRSPNIHIEKVDSEEKFLLKSEGHSSTDRNERKRKTFFALDSDVPAHLSSLSSPKKTTSERRKVPTEEETTEEFLRRNGAVFLSSDYPKYCTSLSDCFYQLPIKTVRVDALTLDASRVSFQALPRAGVSLDSLALIAGSKKCSVLLQCAASSLSLENLRTRLAERFHVKRVTDVRNLYVLYANDASAALHHSALSLNQHHVRCITADLYYRDLRQGLILIHALKSVLPFDGTITPVESASQEVASLSREHSSSSGQLSSTDYLVEKSRTKIYEAARFISNGLRNKFSMENICVEQENSKKFKSEDVAETIKKPSVADVYTQKRKLFLAAGSGYTTDRATYNAWKAKLSVLLKDVDIAYLKENQ</sequence>
<accession>A0A8B7PHY7</accession>
<protein>
    <submittedName>
        <fullName evidence="3">Uncharacterized protein LOC108680751</fullName>
    </submittedName>
</protein>
<reference evidence="3" key="1">
    <citation type="submission" date="2025-08" db="UniProtKB">
        <authorList>
            <consortium name="RefSeq"/>
        </authorList>
    </citation>
    <scope>IDENTIFICATION</scope>
    <source>
        <tissue evidence="3">Whole organism</tissue>
    </source>
</reference>
<name>A0A8B7PHY7_HYAAZ</name>
<dbReference type="AlphaFoldDB" id="A0A8B7PHY7"/>
<feature type="region of interest" description="Disordered" evidence="1">
    <location>
        <begin position="30"/>
        <end position="49"/>
    </location>
</feature>
<feature type="compositionally biased region" description="Basic and acidic residues" evidence="1">
    <location>
        <begin position="531"/>
        <end position="540"/>
    </location>
</feature>
<organism evidence="2 3">
    <name type="scientific">Hyalella azteca</name>
    <name type="common">Amphipod</name>
    <dbReference type="NCBI Taxonomy" id="294128"/>
    <lineage>
        <taxon>Eukaryota</taxon>
        <taxon>Metazoa</taxon>
        <taxon>Ecdysozoa</taxon>
        <taxon>Arthropoda</taxon>
        <taxon>Crustacea</taxon>
        <taxon>Multicrustacea</taxon>
        <taxon>Malacostraca</taxon>
        <taxon>Eumalacostraca</taxon>
        <taxon>Peracarida</taxon>
        <taxon>Amphipoda</taxon>
        <taxon>Senticaudata</taxon>
        <taxon>Talitrida</taxon>
        <taxon>Talitroidea</taxon>
        <taxon>Hyalellidae</taxon>
        <taxon>Hyalella</taxon>
    </lineage>
</organism>
<dbReference type="GeneID" id="108680751"/>
<feature type="region of interest" description="Disordered" evidence="1">
    <location>
        <begin position="385"/>
        <end position="412"/>
    </location>
</feature>
<feature type="compositionally biased region" description="Polar residues" evidence="1">
    <location>
        <begin position="31"/>
        <end position="47"/>
    </location>
</feature>
<keyword evidence="2" id="KW-1185">Reference proteome</keyword>
<feature type="compositionally biased region" description="Basic and acidic residues" evidence="1">
    <location>
        <begin position="393"/>
        <end position="412"/>
    </location>
</feature>
<feature type="region of interest" description="Disordered" evidence="1">
    <location>
        <begin position="522"/>
        <end position="545"/>
    </location>
</feature>
<evidence type="ECO:0000313" key="2">
    <source>
        <dbReference type="Proteomes" id="UP000694843"/>
    </source>
</evidence>
<dbReference type="RefSeq" id="XP_018025137.1">
    <property type="nucleotide sequence ID" value="XM_018169648.2"/>
</dbReference>
<gene>
    <name evidence="3" type="primary">LOC108680751</name>
</gene>
<proteinExistence type="predicted"/>
<dbReference type="KEGG" id="hazt:108680751"/>
<dbReference type="Proteomes" id="UP000694843">
    <property type="component" value="Unplaced"/>
</dbReference>
<evidence type="ECO:0000313" key="3">
    <source>
        <dbReference type="RefSeq" id="XP_018025137.1"/>
    </source>
</evidence>
<evidence type="ECO:0000256" key="1">
    <source>
        <dbReference type="SAM" id="MobiDB-lite"/>
    </source>
</evidence>
<dbReference type="OrthoDB" id="10584273at2759"/>